<keyword evidence="3" id="KW-1185">Reference proteome</keyword>
<organism evidence="2 3">
    <name type="scientific">Ideonella azotifigens</name>
    <dbReference type="NCBI Taxonomy" id="513160"/>
    <lineage>
        <taxon>Bacteria</taxon>
        <taxon>Pseudomonadati</taxon>
        <taxon>Pseudomonadota</taxon>
        <taxon>Betaproteobacteria</taxon>
        <taxon>Burkholderiales</taxon>
        <taxon>Sphaerotilaceae</taxon>
        <taxon>Ideonella</taxon>
    </lineage>
</organism>
<reference evidence="2 3" key="1">
    <citation type="journal article" date="2019" name="Int. J. Syst. Evol. Microbiol.">
        <title>The Global Catalogue of Microorganisms (GCM) 10K type strain sequencing project: providing services to taxonomists for standard genome sequencing and annotation.</title>
        <authorList>
            <consortium name="The Broad Institute Genomics Platform"/>
            <consortium name="The Broad Institute Genome Sequencing Center for Infectious Disease"/>
            <person name="Wu L."/>
            <person name="Ma J."/>
        </authorList>
    </citation>
    <scope>NUCLEOTIDE SEQUENCE [LARGE SCALE GENOMIC DNA]</scope>
    <source>
        <strain evidence="2 3">JCM 15503</strain>
    </source>
</reference>
<name>A0ABN1JPM6_9BURK</name>
<dbReference type="Gene3D" id="3.10.450.50">
    <property type="match status" value="1"/>
</dbReference>
<feature type="domain" description="SnoaL-like" evidence="1">
    <location>
        <begin position="9"/>
        <end position="108"/>
    </location>
</feature>
<accession>A0ABN1JPM6</accession>
<evidence type="ECO:0000313" key="2">
    <source>
        <dbReference type="EMBL" id="GAA0744157.1"/>
    </source>
</evidence>
<dbReference type="CDD" id="cd00531">
    <property type="entry name" value="NTF2_like"/>
    <property type="match status" value="1"/>
</dbReference>
<dbReference type="EMBL" id="BAAAEW010000004">
    <property type="protein sequence ID" value="GAA0744157.1"/>
    <property type="molecule type" value="Genomic_DNA"/>
</dbReference>
<dbReference type="RefSeq" id="WP_141285253.1">
    <property type="nucleotide sequence ID" value="NZ_BAAAEW010000004.1"/>
</dbReference>
<dbReference type="Pfam" id="PF12680">
    <property type="entry name" value="SnoaL_2"/>
    <property type="match status" value="1"/>
</dbReference>
<gene>
    <name evidence="2" type="ORF">GCM10009107_09390</name>
</gene>
<evidence type="ECO:0000259" key="1">
    <source>
        <dbReference type="Pfam" id="PF12680"/>
    </source>
</evidence>
<dbReference type="InterPro" id="IPR037401">
    <property type="entry name" value="SnoaL-like"/>
</dbReference>
<proteinExistence type="predicted"/>
<protein>
    <submittedName>
        <fullName evidence="2">Nuclear transport factor 2 family protein</fullName>
    </submittedName>
</protein>
<comment type="caution">
    <text evidence="2">The sequence shown here is derived from an EMBL/GenBank/DDBJ whole genome shotgun (WGS) entry which is preliminary data.</text>
</comment>
<dbReference type="Proteomes" id="UP001500279">
    <property type="component" value="Unassembled WGS sequence"/>
</dbReference>
<dbReference type="InterPro" id="IPR032710">
    <property type="entry name" value="NTF2-like_dom_sf"/>
</dbReference>
<sequence length="129" mass="14849">MTLSCKALVLRHWQAANDRDWTAFAKLLADDLVYQVPQTREQVRGAAGYLDFFRTWPGDWRADVQQVIADEGQAVTVLNFLTERDNPQAAQMTGITFFEVQDGRITRVTDHWPEPYEPPPRASVHVTRY</sequence>
<evidence type="ECO:0000313" key="3">
    <source>
        <dbReference type="Proteomes" id="UP001500279"/>
    </source>
</evidence>
<dbReference type="SUPFAM" id="SSF54427">
    <property type="entry name" value="NTF2-like"/>
    <property type="match status" value="1"/>
</dbReference>